<dbReference type="EMBL" id="UINC01164692">
    <property type="protein sequence ID" value="SVD65672.1"/>
    <property type="molecule type" value="Genomic_DNA"/>
</dbReference>
<evidence type="ECO:0000313" key="1">
    <source>
        <dbReference type="EMBL" id="SVD65672.1"/>
    </source>
</evidence>
<gene>
    <name evidence="1" type="ORF">METZ01_LOCUS418526</name>
</gene>
<protein>
    <submittedName>
        <fullName evidence="1">Uncharacterized protein</fullName>
    </submittedName>
</protein>
<feature type="non-terminal residue" evidence="1">
    <location>
        <position position="48"/>
    </location>
</feature>
<reference evidence="1" key="1">
    <citation type="submission" date="2018-05" db="EMBL/GenBank/DDBJ databases">
        <authorList>
            <person name="Lanie J.A."/>
            <person name="Ng W.-L."/>
            <person name="Kazmierczak K.M."/>
            <person name="Andrzejewski T.M."/>
            <person name="Davidsen T.M."/>
            <person name="Wayne K.J."/>
            <person name="Tettelin H."/>
            <person name="Glass J.I."/>
            <person name="Rusch D."/>
            <person name="Podicherti R."/>
            <person name="Tsui H.-C.T."/>
            <person name="Winkler M.E."/>
        </authorList>
    </citation>
    <scope>NUCLEOTIDE SEQUENCE</scope>
</reference>
<name>A0A382X3I5_9ZZZZ</name>
<sequence>MFEKQAFQLCALPHASGLYQILVPASPQITGNCTGDSIQGLETGDSQA</sequence>
<proteinExistence type="predicted"/>
<organism evidence="1">
    <name type="scientific">marine metagenome</name>
    <dbReference type="NCBI Taxonomy" id="408172"/>
    <lineage>
        <taxon>unclassified sequences</taxon>
        <taxon>metagenomes</taxon>
        <taxon>ecological metagenomes</taxon>
    </lineage>
</organism>
<dbReference type="AlphaFoldDB" id="A0A382X3I5"/>
<accession>A0A382X3I5</accession>